<feature type="compositionally biased region" description="Basic and acidic residues" evidence="1">
    <location>
        <begin position="517"/>
        <end position="538"/>
    </location>
</feature>
<feature type="compositionally biased region" description="Basic and acidic residues" evidence="1">
    <location>
        <begin position="676"/>
        <end position="694"/>
    </location>
</feature>
<name>A0AAW0SN49_SCYPA</name>
<feature type="compositionally biased region" description="Basic and acidic residues" evidence="1">
    <location>
        <begin position="56"/>
        <end position="70"/>
    </location>
</feature>
<dbReference type="InterPro" id="IPR002557">
    <property type="entry name" value="Chitin-bd_dom"/>
</dbReference>
<protein>
    <recommendedName>
        <fullName evidence="3">Chitin-binding type-2 domain-containing protein</fullName>
    </recommendedName>
</protein>
<organism evidence="4 5">
    <name type="scientific">Scylla paramamosain</name>
    <name type="common">Mud crab</name>
    <dbReference type="NCBI Taxonomy" id="85552"/>
    <lineage>
        <taxon>Eukaryota</taxon>
        <taxon>Metazoa</taxon>
        <taxon>Ecdysozoa</taxon>
        <taxon>Arthropoda</taxon>
        <taxon>Crustacea</taxon>
        <taxon>Multicrustacea</taxon>
        <taxon>Malacostraca</taxon>
        <taxon>Eumalacostraca</taxon>
        <taxon>Eucarida</taxon>
        <taxon>Decapoda</taxon>
        <taxon>Pleocyemata</taxon>
        <taxon>Brachyura</taxon>
        <taxon>Eubrachyura</taxon>
        <taxon>Portunoidea</taxon>
        <taxon>Portunidae</taxon>
        <taxon>Portuninae</taxon>
        <taxon>Scylla</taxon>
    </lineage>
</organism>
<dbReference type="GO" id="GO:0008061">
    <property type="term" value="F:chitin binding"/>
    <property type="evidence" value="ECO:0007669"/>
    <property type="project" value="InterPro"/>
</dbReference>
<dbReference type="GO" id="GO:0005576">
    <property type="term" value="C:extracellular region"/>
    <property type="evidence" value="ECO:0007669"/>
    <property type="project" value="InterPro"/>
</dbReference>
<feature type="compositionally biased region" description="Polar residues" evidence="1">
    <location>
        <begin position="759"/>
        <end position="769"/>
    </location>
</feature>
<feature type="compositionally biased region" description="Polar residues" evidence="1">
    <location>
        <begin position="367"/>
        <end position="382"/>
    </location>
</feature>
<evidence type="ECO:0000313" key="4">
    <source>
        <dbReference type="EMBL" id="KAK8375532.1"/>
    </source>
</evidence>
<feature type="compositionally biased region" description="Polar residues" evidence="1">
    <location>
        <begin position="423"/>
        <end position="451"/>
    </location>
</feature>
<feature type="compositionally biased region" description="Basic residues" evidence="1">
    <location>
        <begin position="637"/>
        <end position="655"/>
    </location>
</feature>
<reference evidence="4 5" key="1">
    <citation type="submission" date="2023-03" db="EMBL/GenBank/DDBJ databases">
        <title>High-quality genome of Scylla paramamosain provides insights in environmental adaptation.</title>
        <authorList>
            <person name="Zhang L."/>
        </authorList>
    </citation>
    <scope>NUCLEOTIDE SEQUENCE [LARGE SCALE GENOMIC DNA]</scope>
    <source>
        <strain evidence="4">LZ_2023a</strain>
        <tissue evidence="4">Muscle</tissue>
    </source>
</reference>
<feature type="region of interest" description="Disordered" evidence="1">
    <location>
        <begin position="161"/>
        <end position="203"/>
    </location>
</feature>
<feature type="signal peptide" evidence="2">
    <location>
        <begin position="1"/>
        <end position="19"/>
    </location>
</feature>
<feature type="compositionally biased region" description="Polar residues" evidence="1">
    <location>
        <begin position="698"/>
        <end position="708"/>
    </location>
</feature>
<feature type="region of interest" description="Disordered" evidence="1">
    <location>
        <begin position="893"/>
        <end position="1135"/>
    </location>
</feature>
<dbReference type="PANTHER" id="PTHR22933">
    <property type="entry name" value="FI18007P1-RELATED"/>
    <property type="match status" value="1"/>
</dbReference>
<feature type="domain" description="Chitin-binding type-2" evidence="3">
    <location>
        <begin position="1259"/>
        <end position="1319"/>
    </location>
</feature>
<gene>
    <name evidence="4" type="ORF">O3P69_008390</name>
</gene>
<dbReference type="Proteomes" id="UP001487740">
    <property type="component" value="Unassembled WGS sequence"/>
</dbReference>
<evidence type="ECO:0000259" key="3">
    <source>
        <dbReference type="PROSITE" id="PS50940"/>
    </source>
</evidence>
<dbReference type="PANTHER" id="PTHR22933:SF43">
    <property type="entry name" value="LP10131P"/>
    <property type="match status" value="1"/>
</dbReference>
<feature type="compositionally biased region" description="Polar residues" evidence="1">
    <location>
        <begin position="780"/>
        <end position="792"/>
    </location>
</feature>
<dbReference type="Pfam" id="PF01607">
    <property type="entry name" value="CBM_14"/>
    <property type="match status" value="1"/>
</dbReference>
<dbReference type="PROSITE" id="PS50940">
    <property type="entry name" value="CHIT_BIND_II"/>
    <property type="match status" value="1"/>
</dbReference>
<dbReference type="SMART" id="SM00494">
    <property type="entry name" value="ChtBD2"/>
    <property type="match status" value="1"/>
</dbReference>
<feature type="compositionally biased region" description="Pro residues" evidence="1">
    <location>
        <begin position="1032"/>
        <end position="1068"/>
    </location>
</feature>
<dbReference type="EMBL" id="JARAKH010000049">
    <property type="protein sequence ID" value="KAK8375532.1"/>
    <property type="molecule type" value="Genomic_DNA"/>
</dbReference>
<dbReference type="SUPFAM" id="SSF57625">
    <property type="entry name" value="Invertebrate chitin-binding proteins"/>
    <property type="match status" value="1"/>
</dbReference>
<proteinExistence type="predicted"/>
<dbReference type="Gene3D" id="2.170.140.10">
    <property type="entry name" value="Chitin binding domain"/>
    <property type="match status" value="1"/>
</dbReference>
<sequence length="1394" mass="155729">MGGAWGLLLLLAITGVVRCAGADSSGGAQLPEVSVTAASPIDLSHPHSLPSQDVDAQERNSKGEGKEADGKGLVVDEGLTEDDHVADSRHSATSPSASSRMLFVGKDIHPSLAANSTTNRTRDLLTWRLKDQTRLKDLTNKILASVKDQWRRNEEFGILNKHPHDVGASDGQSEAGSQVVERRVAPPKHFSRHPSRLPCPRRGCKSANETLELRRRLMHDLQSSFSAPLPSRIRYRLKKKPSIYTSKKPSSRQDIGVPDIYETEVSITPKLRRRPPAHLTQGGHSNEFGFAADRKFSQFVLPEAQQHVALESLATPDDTAADDTSTQTYIPLSSVSASDLPTSLVYRPPRRPPGSQRRRTSGLLRRPSTSEPHYFTTPSSLQHLSIQAHLPYRRPVSFRYSRTPNAGGGSTHSTSSAPRVHHSTITNQDDSTHVTNIPLHSSTASGNTHPSQKYLPPNKEYIPPRGTSPKTPAREEPTKPPVHYVPPQNEYLPSKPTTDVKPSTEPSPMYQPPSKEYIPHEPPHQDYKAPTEHSEEPHSQPPRKYIPPNKEYLPPKDNQEDFPAPSKEYHPPKTTSKVPSRHYLTPDKEYKPVTRRPHRPSSEQKTPATGYSEPPRKYLPPDKNFGSDGSGLGGRRPPSRRRRPGKRRRKNRKRPTPPSRKYIPPNKEYLPPHTDSLSDKEPSKTYETPDKEYLPPKNYSSHSDSVTATTVTVPYTIPSRTYLPPHLARSTAAPPYTTPTPHSNYVPPHLPTPPTSSPKQPHSGFSSPAVTYGPPVRTYQPPTNSYIPPQGTTTLPGWLHSIKTDHASSGPAQPEVYVSRFPPPLKVFADHHTSPITTPQPAYTPPVRTYQPPIKEYLPPTLSHATTSKPAYTGPPPPPIHRPLDPAFLPVPKRPSTHYLPHHADYQSPGHADATHPTATPKPHYITIILPPETSPKPDYVPPAAPKKEYVPPSSPKPDYVPPSSPKPDYVPPSSPKPDYVPPSSPKPHYVPPAAPKEYVPPSSPKPDYVPPSSPKPDYVPPSSPKTNYIPPSSPKPDYVPPPSSKPDYLPPTSPKPEYVPPKVPRPVSPARHPPASVTTYRPLHDPKIQQLQDFSHPGKSRPSPSRPSSPPVYYPTTTGPGYNELPPHITGHRPLTPKPFIEDYYDDDDDYYYDDEDDDYYYYYDDDDDDYYYDYDDYYDYYYYYDDYDYGPYSAPLRTPFQLTFQDDYDIHESDILEYGYIAGIPGKWHLASVLRLSSYSGRAGRDYPILSYIPLTSFGCDLVADYPGYYADMEAGCQVFHICHRSGRQDSFLCPNGTVFNQKYFVCDWWYNFACEDAPFFYPVNAAIGQPGVPLHRNAFEPDLRVVHNLPPLHARPRPHPQPRPATLIPHHQPELVTLAPLPPELVHTALG</sequence>
<feature type="compositionally biased region" description="Low complexity" evidence="1">
    <location>
        <begin position="731"/>
        <end position="741"/>
    </location>
</feature>
<feature type="compositionally biased region" description="Polar residues" evidence="1">
    <location>
        <begin position="327"/>
        <end position="341"/>
    </location>
</feature>
<evidence type="ECO:0000256" key="2">
    <source>
        <dbReference type="SAM" id="SignalP"/>
    </source>
</evidence>
<feature type="compositionally biased region" description="Pro residues" evidence="1">
    <location>
        <begin position="933"/>
        <end position="945"/>
    </location>
</feature>
<keyword evidence="2" id="KW-0732">Signal</keyword>
<feature type="region of interest" description="Disordered" evidence="1">
    <location>
        <begin position="41"/>
        <end position="74"/>
    </location>
</feature>
<feature type="compositionally biased region" description="Basic residues" evidence="1">
    <location>
        <begin position="185"/>
        <end position="195"/>
    </location>
</feature>
<feature type="region of interest" description="Disordered" evidence="1">
    <location>
        <begin position="314"/>
        <end position="382"/>
    </location>
</feature>
<keyword evidence="5" id="KW-1185">Reference proteome</keyword>
<comment type="caution">
    <text evidence="4">The sequence shown here is derived from an EMBL/GenBank/DDBJ whole genome shotgun (WGS) entry which is preliminary data.</text>
</comment>
<feature type="region of interest" description="Disordered" evidence="1">
    <location>
        <begin position="398"/>
        <end position="708"/>
    </location>
</feature>
<accession>A0AAW0SN49</accession>
<feature type="compositionally biased region" description="Pro residues" evidence="1">
    <location>
        <begin position="1105"/>
        <end position="1114"/>
    </location>
</feature>
<evidence type="ECO:0000313" key="5">
    <source>
        <dbReference type="Proteomes" id="UP001487740"/>
    </source>
</evidence>
<feature type="compositionally biased region" description="Pro residues" evidence="1">
    <location>
        <begin position="1002"/>
        <end position="1024"/>
    </location>
</feature>
<feature type="compositionally biased region" description="Polar residues" evidence="1">
    <location>
        <begin position="495"/>
        <end position="506"/>
    </location>
</feature>
<feature type="chain" id="PRO_5043968066" description="Chitin-binding type-2 domain-containing protein" evidence="2">
    <location>
        <begin position="20"/>
        <end position="1394"/>
    </location>
</feature>
<feature type="compositionally biased region" description="Low complexity" evidence="1">
    <location>
        <begin position="314"/>
        <end position="326"/>
    </location>
</feature>
<feature type="compositionally biased region" description="Pro residues" evidence="1">
    <location>
        <begin position="953"/>
        <end position="995"/>
    </location>
</feature>
<evidence type="ECO:0000256" key="1">
    <source>
        <dbReference type="SAM" id="MobiDB-lite"/>
    </source>
</evidence>
<dbReference type="InterPro" id="IPR052976">
    <property type="entry name" value="Scoloptoxin-like"/>
</dbReference>
<feature type="region of interest" description="Disordered" evidence="1">
    <location>
        <begin position="720"/>
        <end position="792"/>
    </location>
</feature>
<dbReference type="InterPro" id="IPR036508">
    <property type="entry name" value="Chitin-bd_dom_sf"/>
</dbReference>